<organism evidence="6 7">
    <name type="scientific">Actibacterium mucosum KCTC 23349</name>
    <dbReference type="NCBI Taxonomy" id="1454373"/>
    <lineage>
        <taxon>Bacteria</taxon>
        <taxon>Pseudomonadati</taxon>
        <taxon>Pseudomonadota</taxon>
        <taxon>Alphaproteobacteria</taxon>
        <taxon>Rhodobacterales</taxon>
        <taxon>Roseobacteraceae</taxon>
        <taxon>Actibacterium</taxon>
    </lineage>
</organism>
<keyword evidence="3" id="KW-0804">Transcription</keyword>
<protein>
    <recommendedName>
        <fullName evidence="8">IclR family transcriptional regulator</fullName>
    </recommendedName>
</protein>
<dbReference type="STRING" id="1454373.ACMU_18350"/>
<dbReference type="SMART" id="SM00346">
    <property type="entry name" value="HTH_ICLR"/>
    <property type="match status" value="1"/>
</dbReference>
<dbReference type="GO" id="GO:0003677">
    <property type="term" value="F:DNA binding"/>
    <property type="evidence" value="ECO:0007669"/>
    <property type="project" value="UniProtKB-KW"/>
</dbReference>
<dbReference type="Pfam" id="PF01614">
    <property type="entry name" value="IclR_C"/>
    <property type="match status" value="1"/>
</dbReference>
<keyword evidence="2" id="KW-0238">DNA-binding</keyword>
<feature type="domain" description="HTH iclR-type" evidence="4">
    <location>
        <begin position="8"/>
        <end position="70"/>
    </location>
</feature>
<sequence length="249" mass="27183">MARDSNKSSTVLKAFKVLEAVAAGAGPMSAADVAEAAGLERVTTYRMLRTIEEAGYLDHDAATKTFRINPRMLTLARPVFADGPDRQRIADLLRATSERTGETCHYSELSGIETVLTQRAKGVQLVAVDFAIGTRCELHATSVGKAILAHQPPAFIQDYLTLDLKTYTDRTIADPDLLISELERVRMQGHAFDFEELSSGMNCIAVPIRNAMGHVEGGISISGPSNRLTRARLNELGQIMRDEVRRIGA</sequence>
<dbReference type="GO" id="GO:0003700">
    <property type="term" value="F:DNA-binding transcription factor activity"/>
    <property type="evidence" value="ECO:0007669"/>
    <property type="project" value="TreeGrafter"/>
</dbReference>
<comment type="caution">
    <text evidence="6">The sequence shown here is derived from an EMBL/GenBank/DDBJ whole genome shotgun (WGS) entry which is preliminary data.</text>
</comment>
<evidence type="ECO:0000259" key="5">
    <source>
        <dbReference type="PROSITE" id="PS51078"/>
    </source>
</evidence>
<dbReference type="Pfam" id="PF09339">
    <property type="entry name" value="HTH_IclR"/>
    <property type="match status" value="1"/>
</dbReference>
<keyword evidence="7" id="KW-1185">Reference proteome</keyword>
<dbReference type="GO" id="GO:0045892">
    <property type="term" value="P:negative regulation of DNA-templated transcription"/>
    <property type="evidence" value="ECO:0007669"/>
    <property type="project" value="TreeGrafter"/>
</dbReference>
<accession>A0A037ZD50</accession>
<evidence type="ECO:0000256" key="1">
    <source>
        <dbReference type="ARBA" id="ARBA00023015"/>
    </source>
</evidence>
<evidence type="ECO:0000256" key="2">
    <source>
        <dbReference type="ARBA" id="ARBA00023125"/>
    </source>
</evidence>
<name>A0A037ZD50_9RHOB</name>
<evidence type="ECO:0000313" key="7">
    <source>
        <dbReference type="Proteomes" id="UP000026249"/>
    </source>
</evidence>
<feature type="domain" description="IclR-ED" evidence="5">
    <location>
        <begin position="71"/>
        <end position="249"/>
    </location>
</feature>
<dbReference type="InterPro" id="IPR050707">
    <property type="entry name" value="HTH_MetabolicPath_Reg"/>
</dbReference>
<dbReference type="PROSITE" id="PS51078">
    <property type="entry name" value="ICLR_ED"/>
    <property type="match status" value="1"/>
</dbReference>
<keyword evidence="1" id="KW-0805">Transcription regulation</keyword>
<dbReference type="InterPro" id="IPR005471">
    <property type="entry name" value="Tscrpt_reg_IclR_N"/>
</dbReference>
<proteinExistence type="predicted"/>
<dbReference type="PANTHER" id="PTHR30136:SF24">
    <property type="entry name" value="HTH-TYPE TRANSCRIPTIONAL REPRESSOR ALLR"/>
    <property type="match status" value="1"/>
</dbReference>
<evidence type="ECO:0000256" key="3">
    <source>
        <dbReference type="ARBA" id="ARBA00023163"/>
    </source>
</evidence>
<dbReference type="SUPFAM" id="SSF46785">
    <property type="entry name" value="Winged helix' DNA-binding domain"/>
    <property type="match status" value="1"/>
</dbReference>
<dbReference type="EMBL" id="JFKE01000008">
    <property type="protein sequence ID" value="KAJ54389.1"/>
    <property type="molecule type" value="Genomic_DNA"/>
</dbReference>
<dbReference type="Gene3D" id="3.30.450.40">
    <property type="match status" value="1"/>
</dbReference>
<dbReference type="Gene3D" id="1.10.10.10">
    <property type="entry name" value="Winged helix-like DNA-binding domain superfamily/Winged helix DNA-binding domain"/>
    <property type="match status" value="1"/>
</dbReference>
<dbReference type="SUPFAM" id="SSF55781">
    <property type="entry name" value="GAF domain-like"/>
    <property type="match status" value="1"/>
</dbReference>
<evidence type="ECO:0008006" key="8">
    <source>
        <dbReference type="Google" id="ProtNLM"/>
    </source>
</evidence>
<dbReference type="InterPro" id="IPR029016">
    <property type="entry name" value="GAF-like_dom_sf"/>
</dbReference>
<dbReference type="PANTHER" id="PTHR30136">
    <property type="entry name" value="HELIX-TURN-HELIX TRANSCRIPTIONAL REGULATOR, ICLR FAMILY"/>
    <property type="match status" value="1"/>
</dbReference>
<dbReference type="InterPro" id="IPR036388">
    <property type="entry name" value="WH-like_DNA-bd_sf"/>
</dbReference>
<evidence type="ECO:0000259" key="4">
    <source>
        <dbReference type="PROSITE" id="PS51077"/>
    </source>
</evidence>
<evidence type="ECO:0000313" key="6">
    <source>
        <dbReference type="EMBL" id="KAJ54389.1"/>
    </source>
</evidence>
<dbReference type="AlphaFoldDB" id="A0A037ZD50"/>
<dbReference type="Proteomes" id="UP000026249">
    <property type="component" value="Unassembled WGS sequence"/>
</dbReference>
<dbReference type="PROSITE" id="PS51077">
    <property type="entry name" value="HTH_ICLR"/>
    <property type="match status" value="1"/>
</dbReference>
<gene>
    <name evidence="6" type="ORF">ACMU_18350</name>
</gene>
<reference evidence="6 7" key="1">
    <citation type="submission" date="2014-03" db="EMBL/GenBank/DDBJ databases">
        <title>Draft Genome Sequence of Actibacterium mucosum KCTC 23349, a Marine Alphaproteobacterium with Complex Ionic Requirements Isolated from Mediterranean Seawater at Malvarrosa Beach, Valencia, Spain.</title>
        <authorList>
            <person name="Arahal D.R."/>
            <person name="Shao Z."/>
            <person name="Lai Q."/>
            <person name="Pujalte M.J."/>
        </authorList>
    </citation>
    <scope>NUCLEOTIDE SEQUENCE [LARGE SCALE GENOMIC DNA]</scope>
    <source>
        <strain evidence="6 7">KCTC 23349</strain>
    </source>
</reference>
<dbReference type="InterPro" id="IPR036390">
    <property type="entry name" value="WH_DNA-bd_sf"/>
</dbReference>
<dbReference type="InterPro" id="IPR014757">
    <property type="entry name" value="Tscrpt_reg_IclR_C"/>
</dbReference>